<sequence length="220" mass="24528">MVMETRKRKADQALACRGSRPRHGKKERPASRPADWRDWAALPGTALRAILERLQTDVLRGTGPVLACASWRRAAVEDPLLWRRIDLASDEDGDEDAAAGWRAMARAAVDRSAGRCESFRGRVNGDFLVYLADKKLTLLEQLVVAGGYFDHAMLCAVLDHCPRLRLLDAGGCYTLEATGKRLVARCESRIRDLRLPRWSTGGGCSCCREMAQEYADEHDE</sequence>
<dbReference type="Gene3D" id="3.80.10.10">
    <property type="entry name" value="Ribonuclease Inhibitor"/>
    <property type="match status" value="1"/>
</dbReference>
<proteinExistence type="predicted"/>
<name>A0A9R1QX61_TRITD</name>
<dbReference type="EMBL" id="LT934116">
    <property type="protein sequence ID" value="VAH85203.1"/>
    <property type="molecule type" value="Genomic_DNA"/>
</dbReference>
<dbReference type="InterPro" id="IPR032675">
    <property type="entry name" value="LRR_dom_sf"/>
</dbReference>
<evidence type="ECO:0000313" key="2">
    <source>
        <dbReference type="EMBL" id="VAH85203.1"/>
    </source>
</evidence>
<evidence type="ECO:0000256" key="1">
    <source>
        <dbReference type="SAM" id="MobiDB-lite"/>
    </source>
</evidence>
<evidence type="ECO:0000313" key="3">
    <source>
        <dbReference type="Proteomes" id="UP000324705"/>
    </source>
</evidence>
<accession>A0A9R1QX61</accession>
<reference evidence="2 3" key="1">
    <citation type="submission" date="2017-09" db="EMBL/GenBank/DDBJ databases">
        <authorList>
            <consortium name="International Durum Wheat Genome Sequencing Consortium (IDWGSC)"/>
            <person name="Milanesi L."/>
        </authorList>
    </citation>
    <scope>NUCLEOTIDE SEQUENCE [LARGE SCALE GENOMIC DNA]</scope>
    <source>
        <strain evidence="3">cv. Svevo</strain>
    </source>
</reference>
<organism evidence="2 3">
    <name type="scientific">Triticum turgidum subsp. durum</name>
    <name type="common">Durum wheat</name>
    <name type="synonym">Triticum durum</name>
    <dbReference type="NCBI Taxonomy" id="4567"/>
    <lineage>
        <taxon>Eukaryota</taxon>
        <taxon>Viridiplantae</taxon>
        <taxon>Streptophyta</taxon>
        <taxon>Embryophyta</taxon>
        <taxon>Tracheophyta</taxon>
        <taxon>Spermatophyta</taxon>
        <taxon>Magnoliopsida</taxon>
        <taxon>Liliopsida</taxon>
        <taxon>Poales</taxon>
        <taxon>Poaceae</taxon>
        <taxon>BOP clade</taxon>
        <taxon>Pooideae</taxon>
        <taxon>Triticodae</taxon>
        <taxon>Triticeae</taxon>
        <taxon>Triticinae</taxon>
        <taxon>Triticum</taxon>
    </lineage>
</organism>
<dbReference type="Gramene" id="TRITD3Bv1G261700.1">
    <property type="protein sequence ID" value="TRITD3Bv1G261700.1"/>
    <property type="gene ID" value="TRITD3Bv1G261700"/>
</dbReference>
<feature type="region of interest" description="Disordered" evidence="1">
    <location>
        <begin position="1"/>
        <end position="34"/>
    </location>
</feature>
<dbReference type="PANTHER" id="PTHR38926:SF69">
    <property type="entry name" value="F-BOX DOMAIN-CONTAINING PROTEIN"/>
    <property type="match status" value="1"/>
</dbReference>
<dbReference type="Proteomes" id="UP000324705">
    <property type="component" value="Chromosome 3B"/>
</dbReference>
<evidence type="ECO:0008006" key="4">
    <source>
        <dbReference type="Google" id="ProtNLM"/>
    </source>
</evidence>
<gene>
    <name evidence="2" type="ORF">TRITD_3Bv1G261700</name>
</gene>
<dbReference type="AlphaFoldDB" id="A0A9R1QX61"/>
<protein>
    <recommendedName>
        <fullName evidence="4">F-box domain-containing protein</fullName>
    </recommendedName>
</protein>
<keyword evidence="3" id="KW-1185">Reference proteome</keyword>
<dbReference type="PANTHER" id="PTHR38926">
    <property type="entry name" value="F-BOX DOMAIN CONTAINING PROTEIN, EXPRESSED"/>
    <property type="match status" value="1"/>
</dbReference>
<dbReference type="OMA" id="GWRAMAR"/>